<evidence type="ECO:0008006" key="2">
    <source>
        <dbReference type="Google" id="ProtNLM"/>
    </source>
</evidence>
<dbReference type="EMBL" id="UOGD01000375">
    <property type="protein sequence ID" value="VAX27247.1"/>
    <property type="molecule type" value="Genomic_DNA"/>
</dbReference>
<dbReference type="Gene3D" id="2.60.120.260">
    <property type="entry name" value="Galactose-binding domain-like"/>
    <property type="match status" value="1"/>
</dbReference>
<dbReference type="AlphaFoldDB" id="A0A3B1DF31"/>
<name>A0A3B1DF31_9ZZZZ</name>
<dbReference type="InterPro" id="IPR053161">
    <property type="entry name" value="Ulvan_degrading_GH"/>
</dbReference>
<sequence length="273" mass="31609">CNVKAEKLVRYGLNFIRRINESGYYYFITNLSDKKIDTWLPLSLKFKSALLYDPRYDDKIGIAGVRENNDNSEVYLQLKPGESRIVRTFTSEKVDFKKWKYVKTVDDPFKIKGEWQVDFVSGAPELPASFNTKELQSWTVLGDQSAESFAGIGKYTIEFELPEVHADNWVLDLGKVCESAKVVLNGEEVGKLWSFPFNIQVGQYLRKGKNLLEIEVTNLSANRIRDLDRRGVIWRKFFFVNIFYKKFDASQWSIMESGLIGPVTLTPVKYFNF</sequence>
<reference evidence="1" key="1">
    <citation type="submission" date="2018-06" db="EMBL/GenBank/DDBJ databases">
        <authorList>
            <person name="Zhirakovskaya E."/>
        </authorList>
    </citation>
    <scope>NUCLEOTIDE SEQUENCE</scope>
</reference>
<dbReference type="NCBIfam" id="NF045579">
    <property type="entry name" value="rhamnoside_JR"/>
    <property type="match status" value="1"/>
</dbReference>
<feature type="non-terminal residue" evidence="1">
    <location>
        <position position="1"/>
    </location>
</feature>
<proteinExistence type="predicted"/>
<dbReference type="SUPFAM" id="SSF49785">
    <property type="entry name" value="Galactose-binding domain-like"/>
    <property type="match status" value="1"/>
</dbReference>
<dbReference type="InterPro" id="IPR008979">
    <property type="entry name" value="Galactose-bd-like_sf"/>
</dbReference>
<protein>
    <recommendedName>
        <fullName evidence="2">Glycosyl hydrolases family 2 sugar binding domain-containing protein</fullName>
    </recommendedName>
</protein>
<accession>A0A3B1DF31</accession>
<dbReference type="PANTHER" id="PTHR36848:SF2">
    <property type="entry name" value="SECRETED PROTEIN"/>
    <property type="match status" value="1"/>
</dbReference>
<evidence type="ECO:0000313" key="1">
    <source>
        <dbReference type="EMBL" id="VAX27247.1"/>
    </source>
</evidence>
<organism evidence="1">
    <name type="scientific">hydrothermal vent metagenome</name>
    <dbReference type="NCBI Taxonomy" id="652676"/>
    <lineage>
        <taxon>unclassified sequences</taxon>
        <taxon>metagenomes</taxon>
        <taxon>ecological metagenomes</taxon>
    </lineage>
</organism>
<dbReference type="GO" id="GO:0004553">
    <property type="term" value="F:hydrolase activity, hydrolyzing O-glycosyl compounds"/>
    <property type="evidence" value="ECO:0007669"/>
    <property type="project" value="UniProtKB-ARBA"/>
</dbReference>
<gene>
    <name evidence="1" type="ORF">MNBD_IGNAVI01-1630</name>
</gene>
<dbReference type="PANTHER" id="PTHR36848">
    <property type="entry name" value="DNA-BINDING PROTEIN (PUTATIVE SECRETED PROTEIN)-RELATED"/>
    <property type="match status" value="1"/>
</dbReference>